<feature type="domain" description="MADF" evidence="1">
    <location>
        <begin position="12"/>
        <end position="99"/>
    </location>
</feature>
<accession>A0AAG5DI06</accession>
<dbReference type="PROSITE" id="PS51029">
    <property type="entry name" value="MADF"/>
    <property type="match status" value="1"/>
</dbReference>
<organism evidence="2 3">
    <name type="scientific">Anopheles atroparvus</name>
    <name type="common">European mosquito</name>
    <dbReference type="NCBI Taxonomy" id="41427"/>
    <lineage>
        <taxon>Eukaryota</taxon>
        <taxon>Metazoa</taxon>
        <taxon>Ecdysozoa</taxon>
        <taxon>Arthropoda</taxon>
        <taxon>Hexapoda</taxon>
        <taxon>Insecta</taxon>
        <taxon>Pterygota</taxon>
        <taxon>Neoptera</taxon>
        <taxon>Endopterygota</taxon>
        <taxon>Diptera</taxon>
        <taxon>Nematocera</taxon>
        <taxon>Culicoidea</taxon>
        <taxon>Culicidae</taxon>
        <taxon>Anophelinae</taxon>
        <taxon>Anopheles</taxon>
    </lineage>
</organism>
<keyword evidence="3" id="KW-1185">Reference proteome</keyword>
<protein>
    <recommendedName>
        <fullName evidence="1">MADF domain-containing protein</fullName>
    </recommendedName>
</protein>
<evidence type="ECO:0000313" key="2">
    <source>
        <dbReference type="EnsemblMetazoa" id="ENSAATROPP010343"/>
    </source>
</evidence>
<sequence>MAPKEEHLAAGSTFNVVKFIQLMKEYPIPPARQSKVEVDETWKLLEREMKIPRNILERKRHNLIGTYRRELRLALTAGQGFVSKWPHFQAMDFMRNDILSRMKSNHTRQCGRAAGIRNGKIIDKRCFGEVNAPNPPEISEHQEWPQPYHELNMCNLDENHFPIANLSLSPAERTSRHVYDFLMMRIHPYVAAMPIANQMAVLGQMQQLVFEEYARRVTPFFRRLP</sequence>
<evidence type="ECO:0000259" key="1">
    <source>
        <dbReference type="PROSITE" id="PS51029"/>
    </source>
</evidence>
<dbReference type="EnsemblMetazoa" id="ENSAATROPT011438">
    <property type="protein sequence ID" value="ENSAATROPP010343"/>
    <property type="gene ID" value="ENSAATROPG009323"/>
</dbReference>
<dbReference type="Proteomes" id="UP000075880">
    <property type="component" value="Unassembled WGS sequence"/>
</dbReference>
<dbReference type="SMART" id="SM00595">
    <property type="entry name" value="MADF"/>
    <property type="match status" value="1"/>
</dbReference>
<dbReference type="InterPro" id="IPR006578">
    <property type="entry name" value="MADF-dom"/>
</dbReference>
<reference evidence="2" key="1">
    <citation type="submission" date="2024-04" db="UniProtKB">
        <authorList>
            <consortium name="EnsemblMetazoa"/>
        </authorList>
    </citation>
    <scope>IDENTIFICATION</scope>
    <source>
        <strain evidence="2">EBRO</strain>
    </source>
</reference>
<evidence type="ECO:0000313" key="3">
    <source>
        <dbReference type="Proteomes" id="UP000075880"/>
    </source>
</evidence>
<name>A0AAG5DI06_ANOAO</name>
<dbReference type="Pfam" id="PF10545">
    <property type="entry name" value="MADF_DNA_bdg"/>
    <property type="match status" value="1"/>
</dbReference>
<proteinExistence type="predicted"/>
<dbReference type="AlphaFoldDB" id="A0AAG5DI06"/>